<dbReference type="Gene3D" id="3.10.10.10">
    <property type="entry name" value="HIV Type 1 Reverse Transcriptase, subunit A, domain 1"/>
    <property type="match status" value="1"/>
</dbReference>
<accession>A0A167TN94</accession>
<evidence type="ECO:0000313" key="2">
    <source>
        <dbReference type="Proteomes" id="UP000076532"/>
    </source>
</evidence>
<evidence type="ECO:0000313" key="1">
    <source>
        <dbReference type="EMBL" id="KZP03114.1"/>
    </source>
</evidence>
<protein>
    <submittedName>
        <fullName evidence="1">Uncharacterized protein</fullName>
    </submittedName>
</protein>
<gene>
    <name evidence="1" type="ORF">FIBSPDRAFT_662319</name>
</gene>
<dbReference type="OrthoDB" id="3049860at2759"/>
<dbReference type="AlphaFoldDB" id="A0A167TN94"/>
<keyword evidence="2" id="KW-1185">Reference proteome</keyword>
<dbReference type="STRING" id="436010.A0A167TN94"/>
<sequence>VPPIIKDLAEGYRARACYAGLDLFVTFDQCSLDSRSRDLTTFQTPRGALQLTCIPMGYTNSV</sequence>
<dbReference type="InterPro" id="IPR043502">
    <property type="entry name" value="DNA/RNA_pol_sf"/>
</dbReference>
<dbReference type="EMBL" id="KV418161">
    <property type="protein sequence ID" value="KZP03114.1"/>
    <property type="molecule type" value="Genomic_DNA"/>
</dbReference>
<name>A0A167TN94_9AGAM</name>
<proteinExistence type="predicted"/>
<dbReference type="SUPFAM" id="SSF56672">
    <property type="entry name" value="DNA/RNA polymerases"/>
    <property type="match status" value="1"/>
</dbReference>
<organism evidence="1 2">
    <name type="scientific">Athelia psychrophila</name>
    <dbReference type="NCBI Taxonomy" id="1759441"/>
    <lineage>
        <taxon>Eukaryota</taxon>
        <taxon>Fungi</taxon>
        <taxon>Dikarya</taxon>
        <taxon>Basidiomycota</taxon>
        <taxon>Agaricomycotina</taxon>
        <taxon>Agaricomycetes</taxon>
        <taxon>Agaricomycetidae</taxon>
        <taxon>Atheliales</taxon>
        <taxon>Atheliaceae</taxon>
        <taxon>Athelia</taxon>
    </lineage>
</organism>
<dbReference type="InterPro" id="IPR043128">
    <property type="entry name" value="Rev_trsase/Diguanyl_cyclase"/>
</dbReference>
<reference evidence="1 2" key="1">
    <citation type="journal article" date="2016" name="Mol. Biol. Evol.">
        <title>Comparative Genomics of Early-Diverging Mushroom-Forming Fungi Provides Insights into the Origins of Lignocellulose Decay Capabilities.</title>
        <authorList>
            <person name="Nagy L.G."/>
            <person name="Riley R."/>
            <person name="Tritt A."/>
            <person name="Adam C."/>
            <person name="Daum C."/>
            <person name="Floudas D."/>
            <person name="Sun H."/>
            <person name="Yadav J.S."/>
            <person name="Pangilinan J."/>
            <person name="Larsson K.H."/>
            <person name="Matsuura K."/>
            <person name="Barry K."/>
            <person name="Labutti K."/>
            <person name="Kuo R."/>
            <person name="Ohm R.A."/>
            <person name="Bhattacharya S.S."/>
            <person name="Shirouzu T."/>
            <person name="Yoshinaga Y."/>
            <person name="Martin F.M."/>
            <person name="Grigoriev I.V."/>
            <person name="Hibbett D.S."/>
        </authorList>
    </citation>
    <scope>NUCLEOTIDE SEQUENCE [LARGE SCALE GENOMIC DNA]</scope>
    <source>
        <strain evidence="1 2">CBS 109695</strain>
    </source>
</reference>
<dbReference type="Gene3D" id="3.30.70.270">
    <property type="match status" value="1"/>
</dbReference>
<feature type="non-terminal residue" evidence="1">
    <location>
        <position position="1"/>
    </location>
</feature>
<feature type="non-terminal residue" evidence="1">
    <location>
        <position position="62"/>
    </location>
</feature>
<dbReference type="Proteomes" id="UP000076532">
    <property type="component" value="Unassembled WGS sequence"/>
</dbReference>